<dbReference type="InterPro" id="IPR011011">
    <property type="entry name" value="Znf_FYVE_PHD"/>
</dbReference>
<protein>
    <submittedName>
        <fullName evidence="8">Uncharacterized protein</fullName>
    </submittedName>
</protein>
<dbReference type="InterPro" id="IPR013083">
    <property type="entry name" value="Znf_RING/FYVE/PHD"/>
</dbReference>
<proteinExistence type="predicted"/>
<dbReference type="PANTHER" id="PTHR39490:SF8">
    <property type="entry name" value="ZINC FINGER FYVE DOMAIN-CONTAINING PROTEIN 21"/>
    <property type="match status" value="1"/>
</dbReference>
<dbReference type="Gene3D" id="3.30.40.10">
    <property type="entry name" value="Zinc/RING finger domain, C3HC4 (zinc finger)"/>
    <property type="match status" value="1"/>
</dbReference>
<dbReference type="Gene3D" id="2.60.40.150">
    <property type="entry name" value="C2 domain"/>
    <property type="match status" value="1"/>
</dbReference>
<evidence type="ECO:0000256" key="2">
    <source>
        <dbReference type="ARBA" id="ARBA00022771"/>
    </source>
</evidence>
<dbReference type="InterPro" id="IPR000306">
    <property type="entry name" value="Znf_FYVE"/>
</dbReference>
<dbReference type="InterPro" id="IPR000008">
    <property type="entry name" value="C2_dom"/>
</dbReference>
<keyword evidence="1" id="KW-0479">Metal-binding</keyword>
<dbReference type="PANTHER" id="PTHR39490">
    <property type="entry name" value="ARRESTIN DOMAIN-CONTAINING PROTEIN D"/>
    <property type="match status" value="1"/>
</dbReference>
<dbReference type="CDD" id="cd00030">
    <property type="entry name" value="C2"/>
    <property type="match status" value="1"/>
</dbReference>
<dbReference type="Proteomes" id="UP000664859">
    <property type="component" value="Unassembled WGS sequence"/>
</dbReference>
<dbReference type="PROSITE" id="PS50178">
    <property type="entry name" value="ZF_FYVE"/>
    <property type="match status" value="1"/>
</dbReference>
<evidence type="ECO:0000256" key="4">
    <source>
        <dbReference type="PROSITE-ProRule" id="PRU00091"/>
    </source>
</evidence>
<keyword evidence="3" id="KW-0862">Zinc</keyword>
<dbReference type="SUPFAM" id="SSF49562">
    <property type="entry name" value="C2 domain (Calcium/lipid-binding domain, CaLB)"/>
    <property type="match status" value="1"/>
</dbReference>
<dbReference type="InterPro" id="IPR035892">
    <property type="entry name" value="C2_domain_sf"/>
</dbReference>
<evidence type="ECO:0000259" key="6">
    <source>
        <dbReference type="PROSITE" id="PS50004"/>
    </source>
</evidence>
<feature type="compositionally biased region" description="Polar residues" evidence="5">
    <location>
        <begin position="367"/>
        <end position="377"/>
    </location>
</feature>
<accession>A0A835ZPU8</accession>
<evidence type="ECO:0000313" key="8">
    <source>
        <dbReference type="EMBL" id="KAG5192723.1"/>
    </source>
</evidence>
<keyword evidence="2 4" id="KW-0863">Zinc-finger</keyword>
<dbReference type="InterPro" id="IPR017455">
    <property type="entry name" value="Znf_FYVE-rel"/>
</dbReference>
<dbReference type="AlphaFoldDB" id="A0A835ZPU8"/>
<dbReference type="Pfam" id="PF00168">
    <property type="entry name" value="C2"/>
    <property type="match status" value="1"/>
</dbReference>
<sequence>MAAAAAGDRMGDSQRSSGSGASAATSNLKFKATWMDDKDSEVCLLCDQAFTFTNRRHHCRSCFKLVCSSCSGQQFGALRFAAAAHCTTHCAVVRNVIRSYLQRYCTVNEHPEERLLLCSVLRCTALYCPQQQYELGVQQLPHTMHPCTLYCTVLYCNHCPACSKYELGVQQSRSGRVAKQRVCDECHASLEATKEVDTGLCDPRTIDPTQQMQVGKTRSIESTAPQWGEMFAFRVRLTCRVADYVVVQVFDKRSRVNSDDLLGHCRVPLYTMAENSRASQWHRLYHPTAMGITEGRVHIVVERGRGGPLVRHALRCALPMASPVVPLSPGKRCRGGDQHLENAAVAASTARTVHCHITEQQHDRSSNSEMSSCSTAHRTGGGGGGGTAVGRFNAAAHSSRVKSSIAAGTQLSTADGQAYRTVPQSSGRQRCENFVKQHIAQSLHLPPSLHAQFGWTKSPRPPPSFGHLLAESSHHIHLTVPSWGTCTPPTVKNDCYSVTADCHRAPSAPAAFAVRLDEIYPPGHPVHRRLFLRVRPGTSRDAFVPCNERLLEAS</sequence>
<feature type="domain" description="C2" evidence="6">
    <location>
        <begin position="129"/>
        <end position="282"/>
    </location>
</feature>
<comment type="caution">
    <text evidence="8">The sequence shown here is derived from an EMBL/GenBank/DDBJ whole genome shotgun (WGS) entry which is preliminary data.</text>
</comment>
<dbReference type="PROSITE" id="PS50004">
    <property type="entry name" value="C2"/>
    <property type="match status" value="1"/>
</dbReference>
<feature type="domain" description="FYVE-type" evidence="7">
    <location>
        <begin position="37"/>
        <end position="73"/>
    </location>
</feature>
<evidence type="ECO:0000313" key="9">
    <source>
        <dbReference type="Proteomes" id="UP000664859"/>
    </source>
</evidence>
<dbReference type="InterPro" id="IPR052113">
    <property type="entry name" value="FYVE-type_Zinc_Finger"/>
</dbReference>
<gene>
    <name evidence="8" type="ORF">JKP88DRAFT_242606</name>
</gene>
<dbReference type="EMBL" id="JAFCMP010000002">
    <property type="protein sequence ID" value="KAG5192723.1"/>
    <property type="molecule type" value="Genomic_DNA"/>
</dbReference>
<reference evidence="8" key="1">
    <citation type="submission" date="2021-02" db="EMBL/GenBank/DDBJ databases">
        <title>First Annotated Genome of the Yellow-green Alga Tribonema minus.</title>
        <authorList>
            <person name="Mahan K.M."/>
        </authorList>
    </citation>
    <scope>NUCLEOTIDE SEQUENCE</scope>
    <source>
        <strain evidence="8">UTEX B ZZ1240</strain>
    </source>
</reference>
<organism evidence="8 9">
    <name type="scientific">Tribonema minus</name>
    <dbReference type="NCBI Taxonomy" id="303371"/>
    <lineage>
        <taxon>Eukaryota</taxon>
        <taxon>Sar</taxon>
        <taxon>Stramenopiles</taxon>
        <taxon>Ochrophyta</taxon>
        <taxon>PX clade</taxon>
        <taxon>Xanthophyceae</taxon>
        <taxon>Tribonematales</taxon>
        <taxon>Tribonemataceae</taxon>
        <taxon>Tribonema</taxon>
    </lineage>
</organism>
<dbReference type="Pfam" id="PF01363">
    <property type="entry name" value="FYVE"/>
    <property type="match status" value="1"/>
</dbReference>
<evidence type="ECO:0000256" key="5">
    <source>
        <dbReference type="SAM" id="MobiDB-lite"/>
    </source>
</evidence>
<dbReference type="GO" id="GO:0008270">
    <property type="term" value="F:zinc ion binding"/>
    <property type="evidence" value="ECO:0007669"/>
    <property type="project" value="UniProtKB-KW"/>
</dbReference>
<dbReference type="SMART" id="SM00239">
    <property type="entry name" value="C2"/>
    <property type="match status" value="1"/>
</dbReference>
<name>A0A835ZPU8_9STRA</name>
<dbReference type="SUPFAM" id="SSF57903">
    <property type="entry name" value="FYVE/PHD zinc finger"/>
    <property type="match status" value="1"/>
</dbReference>
<evidence type="ECO:0000256" key="3">
    <source>
        <dbReference type="ARBA" id="ARBA00022833"/>
    </source>
</evidence>
<evidence type="ECO:0000259" key="7">
    <source>
        <dbReference type="PROSITE" id="PS50178"/>
    </source>
</evidence>
<feature type="compositionally biased region" description="Gly residues" evidence="5">
    <location>
        <begin position="379"/>
        <end position="388"/>
    </location>
</feature>
<dbReference type="OrthoDB" id="660555at2759"/>
<feature type="region of interest" description="Disordered" evidence="5">
    <location>
        <begin position="358"/>
        <end position="391"/>
    </location>
</feature>
<feature type="region of interest" description="Disordered" evidence="5">
    <location>
        <begin position="1"/>
        <end position="22"/>
    </location>
</feature>
<feature type="compositionally biased region" description="Low complexity" evidence="5">
    <location>
        <begin position="13"/>
        <end position="22"/>
    </location>
</feature>
<dbReference type="SMART" id="SM00064">
    <property type="entry name" value="FYVE"/>
    <property type="match status" value="1"/>
</dbReference>
<evidence type="ECO:0000256" key="1">
    <source>
        <dbReference type="ARBA" id="ARBA00022723"/>
    </source>
</evidence>
<keyword evidence="9" id="KW-1185">Reference proteome</keyword>